<evidence type="ECO:0000313" key="2">
    <source>
        <dbReference type="EMBL" id="KAI6302372.1"/>
    </source>
</evidence>
<organism evidence="2 3">
    <name type="scientific">Pyricularia grisea</name>
    <name type="common">Crabgrass-specific blast fungus</name>
    <name type="synonym">Magnaporthe grisea</name>
    <dbReference type="NCBI Taxonomy" id="148305"/>
    <lineage>
        <taxon>Eukaryota</taxon>
        <taxon>Fungi</taxon>
        <taxon>Dikarya</taxon>
        <taxon>Ascomycota</taxon>
        <taxon>Pezizomycotina</taxon>
        <taxon>Sordariomycetes</taxon>
        <taxon>Sordariomycetidae</taxon>
        <taxon>Magnaporthales</taxon>
        <taxon>Pyriculariaceae</taxon>
        <taxon>Pyricularia</taxon>
    </lineage>
</organism>
<dbReference type="Proteomes" id="UP001059893">
    <property type="component" value="Unassembled WGS sequence"/>
</dbReference>
<dbReference type="SUPFAM" id="SSF54695">
    <property type="entry name" value="POZ domain"/>
    <property type="match status" value="1"/>
</dbReference>
<dbReference type="EMBL" id="JABSND010000025">
    <property type="protein sequence ID" value="KAI6302372.1"/>
    <property type="molecule type" value="Genomic_DNA"/>
</dbReference>
<evidence type="ECO:0000259" key="1">
    <source>
        <dbReference type="PROSITE" id="PS50097"/>
    </source>
</evidence>
<comment type="caution">
    <text evidence="2">The sequence shown here is derived from an EMBL/GenBank/DDBJ whole genome shotgun (WGS) entry which is preliminary data.</text>
</comment>
<dbReference type="Pfam" id="PF00651">
    <property type="entry name" value="BTB"/>
    <property type="match status" value="1"/>
</dbReference>
<sequence>MPPHPRDHQSGVGKMSFPRKYFEGLQSMLRSGELADLIITCKGRTFNVHRMILSAQSGFFRGACTGNFKEAFTGRIDLPEDDPDILEILIEYIYRGQLPRDLVACAVSDLRHNSEFHSLARSSCATTDRHIATNRSTAPGGPSLKANNTLDDLTPTSLAKARQSSEGYYLWTYAKIYLLADKYQVLSLQVCALNQVNCKVHILLARPYAGLECIAWMLDDIFGKVANTKSHIELKEPLLRLAISMSNDATTWEDLQPVMRSRPDLALGLANYYHFMNGRKCVGCCAEEKKKGGDSGVLERWCYACDDGSTYMKRRPVYPSSDENQSSRENTIALFAESWKQKELMYEGIAGTFRDDH</sequence>
<feature type="domain" description="BTB" evidence="1">
    <location>
        <begin position="35"/>
        <end position="102"/>
    </location>
</feature>
<keyword evidence="3" id="KW-1185">Reference proteome</keyword>
<evidence type="ECO:0000313" key="3">
    <source>
        <dbReference type="Proteomes" id="UP001059893"/>
    </source>
</evidence>
<reference evidence="2" key="1">
    <citation type="submission" date="2021-01" db="EMBL/GenBank/DDBJ databases">
        <title>Deciphering the adaptive evolutionary patterns associated with biogeogrpahic diversity in the finger millet blast pathogen Magnaporthe oryzae in Eastern Africa.</title>
        <authorList>
            <person name="Onyema G."/>
            <person name="Shittu T.A."/>
            <person name="Dodsworth S."/>
            <person name="Devilliers S."/>
            <person name="Muthumeenakshi S."/>
            <person name="Sreenivasaprasad S."/>
        </authorList>
    </citation>
    <scope>NUCLEOTIDE SEQUENCE</scope>
    <source>
        <strain evidence="2">D15/s37</strain>
    </source>
</reference>
<name>A0ABQ8NUL2_PYRGI</name>
<accession>A0ABQ8NUL2</accession>
<dbReference type="InterPro" id="IPR011333">
    <property type="entry name" value="SKP1/BTB/POZ_sf"/>
</dbReference>
<dbReference type="PANTHER" id="PTHR47843">
    <property type="entry name" value="BTB DOMAIN-CONTAINING PROTEIN-RELATED"/>
    <property type="match status" value="1"/>
</dbReference>
<protein>
    <recommendedName>
        <fullName evidence="1">BTB domain-containing protein</fullName>
    </recommendedName>
</protein>
<gene>
    <name evidence="2" type="ORF">MCOR33_002271</name>
</gene>
<dbReference type="CDD" id="cd18186">
    <property type="entry name" value="BTB_POZ_ZBTB_KLHL-like"/>
    <property type="match status" value="1"/>
</dbReference>
<dbReference type="PANTHER" id="PTHR47843:SF5">
    <property type="entry name" value="BTB_POZ DOMAIN PROTEIN"/>
    <property type="match status" value="1"/>
</dbReference>
<dbReference type="Gene3D" id="3.30.710.10">
    <property type="entry name" value="Potassium Channel Kv1.1, Chain A"/>
    <property type="match status" value="1"/>
</dbReference>
<dbReference type="InterPro" id="IPR000210">
    <property type="entry name" value="BTB/POZ_dom"/>
</dbReference>
<proteinExistence type="predicted"/>
<dbReference type="SMART" id="SM00225">
    <property type="entry name" value="BTB"/>
    <property type="match status" value="1"/>
</dbReference>
<dbReference type="PROSITE" id="PS50097">
    <property type="entry name" value="BTB"/>
    <property type="match status" value="1"/>
</dbReference>